<protein>
    <submittedName>
        <fullName evidence="1">Uncharacterized protein</fullName>
    </submittedName>
</protein>
<name>F4PRJ4_CACFS</name>
<proteinExistence type="predicted"/>
<organism evidence="1 2">
    <name type="scientific">Cavenderia fasciculata</name>
    <name type="common">Slime mold</name>
    <name type="synonym">Dictyostelium fasciculatum</name>
    <dbReference type="NCBI Taxonomy" id="261658"/>
    <lineage>
        <taxon>Eukaryota</taxon>
        <taxon>Amoebozoa</taxon>
        <taxon>Evosea</taxon>
        <taxon>Eumycetozoa</taxon>
        <taxon>Dictyostelia</taxon>
        <taxon>Acytosteliales</taxon>
        <taxon>Cavenderiaceae</taxon>
        <taxon>Cavenderia</taxon>
    </lineage>
</organism>
<dbReference type="KEGG" id="dfa:DFA_01215"/>
<evidence type="ECO:0000313" key="1">
    <source>
        <dbReference type="EMBL" id="EGG21334.1"/>
    </source>
</evidence>
<gene>
    <name evidence="1" type="ORF">DFA_01215</name>
</gene>
<dbReference type="AlphaFoldDB" id="F4PRJ4"/>
<sequence>MEPEKSIEPYKSDMREHITVVNKLDQAVVVFMNSGSAPLQINDDHSTTIFASAVKQNINSRDSANFYVEKETAYLHVFVVVNDTDTQYLQVVQKYLRVDTRFNILPKHLTATLATDKRLFNKHFSLVEHKTRTLQPSHPLAASELVVLNEYSVPVADEEIR</sequence>
<dbReference type="GeneID" id="14873575"/>
<dbReference type="RefSeq" id="XP_004359184.1">
    <property type="nucleotide sequence ID" value="XM_004359127.1"/>
</dbReference>
<keyword evidence="2" id="KW-1185">Reference proteome</keyword>
<dbReference type="Proteomes" id="UP000007797">
    <property type="component" value="Unassembled WGS sequence"/>
</dbReference>
<reference evidence="2" key="1">
    <citation type="journal article" date="2011" name="Genome Res.">
        <title>Phylogeny-wide analysis of social amoeba genomes highlights ancient origins for complex intercellular communication.</title>
        <authorList>
            <person name="Heidel A.J."/>
            <person name="Lawal H.M."/>
            <person name="Felder M."/>
            <person name="Schilde C."/>
            <person name="Helps N.R."/>
            <person name="Tunggal B."/>
            <person name="Rivero F."/>
            <person name="John U."/>
            <person name="Schleicher M."/>
            <person name="Eichinger L."/>
            <person name="Platzer M."/>
            <person name="Noegel A.A."/>
            <person name="Schaap P."/>
            <person name="Gloeckner G."/>
        </authorList>
    </citation>
    <scope>NUCLEOTIDE SEQUENCE [LARGE SCALE GENOMIC DNA]</scope>
    <source>
        <strain evidence="2">SH3</strain>
    </source>
</reference>
<evidence type="ECO:0000313" key="2">
    <source>
        <dbReference type="Proteomes" id="UP000007797"/>
    </source>
</evidence>
<accession>F4PRJ4</accession>
<dbReference type="EMBL" id="GL883010">
    <property type="protein sequence ID" value="EGG21334.1"/>
    <property type="molecule type" value="Genomic_DNA"/>
</dbReference>